<organism evidence="2 3">
    <name type="scientific">Commensalibacter papalotli</name>
    <name type="common">ex Servin-Garciduenas et al. 2014</name>
    <dbReference type="NCBI Taxonomy" id="1208583"/>
    <lineage>
        <taxon>Bacteria</taxon>
        <taxon>Pseudomonadati</taxon>
        <taxon>Pseudomonadota</taxon>
        <taxon>Alphaproteobacteria</taxon>
        <taxon>Acetobacterales</taxon>
        <taxon>Acetobacteraceae</taxon>
    </lineage>
</organism>
<evidence type="ECO:0000256" key="1">
    <source>
        <dbReference type="SAM" id="SignalP"/>
    </source>
</evidence>
<dbReference type="EMBL" id="ATSX01000001">
    <property type="protein sequence ID" value="EUK18930.1"/>
    <property type="molecule type" value="Genomic_DNA"/>
</dbReference>
<feature type="chain" id="PRO_5004891135" description="Lipoprotein" evidence="1">
    <location>
        <begin position="22"/>
        <end position="109"/>
    </location>
</feature>
<dbReference type="Proteomes" id="UP000019250">
    <property type="component" value="Unassembled WGS sequence"/>
</dbReference>
<evidence type="ECO:0000313" key="2">
    <source>
        <dbReference type="EMBL" id="EUK18930.1"/>
    </source>
</evidence>
<comment type="caution">
    <text evidence="2">The sequence shown here is derived from an EMBL/GenBank/DDBJ whole genome shotgun (WGS) entry which is preliminary data.</text>
</comment>
<keyword evidence="3" id="KW-1185">Reference proteome</keyword>
<dbReference type="STRING" id="1208583.COMX_04250"/>
<evidence type="ECO:0008006" key="4">
    <source>
        <dbReference type="Google" id="ProtNLM"/>
    </source>
</evidence>
<dbReference type="RefSeq" id="WP_034337422.1">
    <property type="nucleotide sequence ID" value="NZ_ATSX01000001.1"/>
</dbReference>
<proteinExistence type="predicted"/>
<feature type="signal peptide" evidence="1">
    <location>
        <begin position="1"/>
        <end position="21"/>
    </location>
</feature>
<reference evidence="2 3" key="1">
    <citation type="journal article" date="2014" name="Genome Announc.">
        <title>Draft Genome Sequence of Commensalibacter papalotli MX01, a Symbiont Identified from the Guts of Overwintering Monarch Butterflies.</title>
        <authorList>
            <person name="Servin-Garciduenas L.E."/>
            <person name="Sanchez-Quinto A."/>
            <person name="Martinez-Romero E."/>
        </authorList>
    </citation>
    <scope>NUCLEOTIDE SEQUENCE [LARGE SCALE GENOMIC DNA]</scope>
    <source>
        <strain evidence="3">MX-MONARCH01</strain>
    </source>
</reference>
<name>W7DV83_9PROT</name>
<dbReference type="AlphaFoldDB" id="W7DV83"/>
<evidence type="ECO:0000313" key="3">
    <source>
        <dbReference type="Proteomes" id="UP000019250"/>
    </source>
</evidence>
<accession>W7DV83</accession>
<gene>
    <name evidence="2" type="ORF">COMX_04250</name>
</gene>
<dbReference type="OrthoDB" id="7283575at2"/>
<keyword evidence="1" id="KW-0732">Signal</keyword>
<sequence length="109" mass="12167">MKKIKCLFVLAILVTPLLGCQIDQNSKSYDKPTPHSVALNYLFVHGMCVGYLQNSSITKEQFLALAQLDQQAKLSVVKALTHSNSANLEQAQYLMKQIIAFISSDKQDH</sequence>
<protein>
    <recommendedName>
        <fullName evidence="4">Lipoprotein</fullName>
    </recommendedName>
</protein>